<dbReference type="OrthoDB" id="13159at10239"/>
<dbReference type="InterPro" id="IPR018004">
    <property type="entry name" value="KilA/APSES_HTH"/>
</dbReference>
<dbReference type="GO" id="GO:0003677">
    <property type="term" value="F:DNA binding"/>
    <property type="evidence" value="ECO:0007669"/>
    <property type="project" value="InterPro"/>
</dbReference>
<dbReference type="RefSeq" id="NP_955183.1">
    <property type="nucleotide sequence ID" value="NC_005309.1"/>
</dbReference>
<dbReference type="InterPro" id="IPR036887">
    <property type="entry name" value="HTH_APSES_sf"/>
</dbReference>
<dbReference type="SUPFAM" id="SSF54616">
    <property type="entry name" value="DNA-binding domain of Mlu1-box binding protein MBP1"/>
    <property type="match status" value="1"/>
</dbReference>
<dbReference type="Proteomes" id="UP000168164">
    <property type="component" value="Segment"/>
</dbReference>
<dbReference type="Pfam" id="PF12299">
    <property type="entry name" value="DUF3627"/>
    <property type="match status" value="1"/>
</dbReference>
<dbReference type="KEGG" id="vg:2700337"/>
<dbReference type="EMBL" id="AY318871">
    <property type="protein sequence ID" value="AAR83506.1"/>
    <property type="molecule type" value="Genomic_DNA"/>
</dbReference>
<dbReference type="Pfam" id="PF04383">
    <property type="entry name" value="KilA-N"/>
    <property type="match status" value="1"/>
</dbReference>
<organism evidence="1 2">
    <name type="scientific">Canarypox virus</name>
    <name type="common">CNPV</name>
    <dbReference type="NCBI Taxonomy" id="44088"/>
    <lineage>
        <taxon>Viruses</taxon>
        <taxon>Varidnaviria</taxon>
        <taxon>Bamfordvirae</taxon>
        <taxon>Nucleocytoviricota</taxon>
        <taxon>Pokkesviricetes</taxon>
        <taxon>Chitovirales</taxon>
        <taxon>Poxviridae</taxon>
        <taxon>Chordopoxvirinae</taxon>
        <taxon>Avipoxvirus</taxon>
        <taxon>Avipoxvirus canarypox</taxon>
    </lineage>
</organism>
<evidence type="ECO:0000313" key="1">
    <source>
        <dbReference type="EMBL" id="AAR83506.1"/>
    </source>
</evidence>
<organismHost>
    <name type="scientific">Serinus</name>
    <dbReference type="NCBI Taxonomy" id="9134"/>
</organismHost>
<proteinExistence type="predicted"/>
<dbReference type="PROSITE" id="PS51301">
    <property type="entry name" value="KILA_N"/>
    <property type="match status" value="1"/>
</dbReference>
<dbReference type="InterPro" id="IPR022549">
    <property type="entry name" value="DUF3627"/>
</dbReference>
<reference evidence="1 2" key="1">
    <citation type="journal article" date="2004" name="J. Virol.">
        <title>The genome of canarypox virus.</title>
        <authorList>
            <person name="Tulman E.R."/>
            <person name="Afonso C.L."/>
            <person name="Lu Z."/>
            <person name="Zsak L."/>
            <person name="Kutish G.F."/>
            <person name="Rock D.L."/>
        </authorList>
    </citation>
    <scope>NUCLEOTIDE SEQUENCE [LARGE SCALE GENOMIC DNA]</scope>
    <source>
        <strain evidence="1">ATCC VR-111</strain>
    </source>
</reference>
<name>Q6VZI7_CNPV</name>
<dbReference type="InterPro" id="IPR017880">
    <property type="entry name" value="KilA_N"/>
</dbReference>
<protein>
    <submittedName>
        <fullName evidence="1">CNPV160 N1R/p28-like protein</fullName>
    </submittedName>
</protein>
<accession>Q6VZI7</accession>
<evidence type="ECO:0000313" key="2">
    <source>
        <dbReference type="Proteomes" id="UP000168164"/>
    </source>
</evidence>
<dbReference type="SMART" id="SM01252">
    <property type="entry name" value="KilA-N"/>
    <property type="match status" value="1"/>
</dbReference>
<dbReference type="GeneID" id="2700337"/>
<sequence>MDFSDLVTREIDERFCYIKYDTFELIMMKENNYINATKLCKLEDKKFKNWLRLEGTKELISKMDEVNSVWNIKSPGSDLSRVILEVGTESKGKHQYEVAGSYVHPDLIPHIASWISPLFAIKVSKIINCYVSGKYEFKLKEREEEIRKRENKIDELMELLYKFNDKYDRDIAKADERYREQRKEAKEHKKQNKELSFNIKRMEEKYDRDTKELKEHNKRMEEKYNRDTKELKEHNKRMEEKYDRDTRELKEHNKELSNSVKRMEEKYDRDTLELKTELKKIEERLKDKVINPSSPDKLHRLVILQKKNDSNSFRTLRVQAKGLDRELDKVKRDYRVFFNAYEPNAVSCFNRLKERLLEQERVKINYNDFTLCDLENYGVRELYNDLQNLDLVRKYT</sequence>
<gene>
    <name evidence="1" type="primary">CNPV160</name>
</gene>
<keyword evidence="2" id="KW-1185">Reference proteome</keyword>